<organism evidence="3">
    <name type="scientific">Dulem virus 125</name>
    <dbReference type="NCBI Taxonomy" id="3145602"/>
    <lineage>
        <taxon>Viruses</taxon>
        <taxon>Monodnaviria</taxon>
        <taxon>Sangervirae</taxon>
        <taxon>Phixviricota</taxon>
        <taxon>Malgrandaviricetes</taxon>
        <taxon>Petitvirales</taxon>
        <taxon>Microviridae</taxon>
        <taxon>Microvirus</taxon>
    </lineage>
</organism>
<name>A0AAU8B4A7_9VIRU</name>
<keyword evidence="1" id="KW-0472">Membrane</keyword>
<evidence type="ECO:0000313" key="2">
    <source>
        <dbReference type="EMBL" id="XCD04801.1"/>
    </source>
</evidence>
<dbReference type="EMBL" id="PP511508">
    <property type="protein sequence ID" value="XCD04801.1"/>
    <property type="molecule type" value="Genomic_DNA"/>
</dbReference>
<reference evidence="3" key="1">
    <citation type="submission" date="2024-03" db="EMBL/GenBank/DDBJ databases">
        <title>Diverse circular DNA viruses in blood, oral, and fecal samples of captive lemurs.</title>
        <authorList>
            <person name="Paietta E.N."/>
            <person name="Kraberger S."/>
            <person name="Lund M.C."/>
            <person name="Custer J.M."/>
            <person name="Vargas K.M."/>
            <person name="Ehmke E.E."/>
            <person name="Yoder A.D."/>
            <person name="Varsani A."/>
        </authorList>
    </citation>
    <scope>NUCLEOTIDE SEQUENCE</scope>
    <source>
        <strain evidence="2">Duke_24FF_1204</strain>
        <strain evidence="3">Duke_25FF_1256</strain>
    </source>
</reference>
<accession>A0AAU8B4A7</accession>
<sequence length="41" mass="4913">MNDFSIILFFVFFIGPFIFLWFIKNLVVSAIKEIKNETKKN</sequence>
<keyword evidence="1" id="KW-1133">Transmembrane helix</keyword>
<proteinExistence type="predicted"/>
<keyword evidence="1" id="KW-0812">Transmembrane</keyword>
<evidence type="ECO:0000256" key="1">
    <source>
        <dbReference type="SAM" id="Phobius"/>
    </source>
</evidence>
<evidence type="ECO:0000313" key="3">
    <source>
        <dbReference type="EMBL" id="XCD06097.1"/>
    </source>
</evidence>
<protein>
    <submittedName>
        <fullName evidence="3">Uncharacterized protein</fullName>
    </submittedName>
</protein>
<dbReference type="EMBL" id="PP511633">
    <property type="protein sequence ID" value="XCD06097.1"/>
    <property type="molecule type" value="Genomic_DNA"/>
</dbReference>
<feature type="transmembrane region" description="Helical" evidence="1">
    <location>
        <begin position="6"/>
        <end position="23"/>
    </location>
</feature>